<protein>
    <submittedName>
        <fullName evidence="3">Uncharacterized protein</fullName>
    </submittedName>
</protein>
<proteinExistence type="predicted"/>
<dbReference type="AlphaFoldDB" id="A0A7E4UTW0"/>
<feature type="chain" id="PRO_5028929383" evidence="1">
    <location>
        <begin position="23"/>
        <end position="73"/>
    </location>
</feature>
<accession>A0A7E4UTW0</accession>
<reference evidence="3" key="2">
    <citation type="submission" date="2020-10" db="UniProtKB">
        <authorList>
            <consortium name="WormBaseParasite"/>
        </authorList>
    </citation>
    <scope>IDENTIFICATION</scope>
</reference>
<evidence type="ECO:0000313" key="3">
    <source>
        <dbReference type="WBParaSite" id="Pan_g12814.t1"/>
    </source>
</evidence>
<evidence type="ECO:0000313" key="2">
    <source>
        <dbReference type="Proteomes" id="UP000492821"/>
    </source>
</evidence>
<keyword evidence="1" id="KW-0732">Signal</keyword>
<feature type="signal peptide" evidence="1">
    <location>
        <begin position="1"/>
        <end position="22"/>
    </location>
</feature>
<sequence length="73" mass="8005">MASSTFSTVVFCFFALLAVVAAQNFGVRDPYAYQNSVGYGVYPYIDRYNDAALNGGTPSSWYDQILIHAVPRG</sequence>
<evidence type="ECO:0000256" key="1">
    <source>
        <dbReference type="SAM" id="SignalP"/>
    </source>
</evidence>
<keyword evidence="2" id="KW-1185">Reference proteome</keyword>
<dbReference type="Proteomes" id="UP000492821">
    <property type="component" value="Unassembled WGS sequence"/>
</dbReference>
<organism evidence="2 3">
    <name type="scientific">Panagrellus redivivus</name>
    <name type="common">Microworm</name>
    <dbReference type="NCBI Taxonomy" id="6233"/>
    <lineage>
        <taxon>Eukaryota</taxon>
        <taxon>Metazoa</taxon>
        <taxon>Ecdysozoa</taxon>
        <taxon>Nematoda</taxon>
        <taxon>Chromadorea</taxon>
        <taxon>Rhabditida</taxon>
        <taxon>Tylenchina</taxon>
        <taxon>Panagrolaimomorpha</taxon>
        <taxon>Panagrolaimoidea</taxon>
        <taxon>Panagrolaimidae</taxon>
        <taxon>Panagrellus</taxon>
    </lineage>
</organism>
<name>A0A7E4UTW0_PANRE</name>
<dbReference type="WBParaSite" id="Pan_g12814.t1">
    <property type="protein sequence ID" value="Pan_g12814.t1"/>
    <property type="gene ID" value="Pan_g12814"/>
</dbReference>
<reference evidence="2" key="1">
    <citation type="journal article" date="2013" name="Genetics">
        <title>The draft genome and transcriptome of Panagrellus redivivus are shaped by the harsh demands of a free-living lifestyle.</title>
        <authorList>
            <person name="Srinivasan J."/>
            <person name="Dillman A.R."/>
            <person name="Macchietto M.G."/>
            <person name="Heikkinen L."/>
            <person name="Lakso M."/>
            <person name="Fracchia K.M."/>
            <person name="Antoshechkin I."/>
            <person name="Mortazavi A."/>
            <person name="Wong G."/>
            <person name="Sternberg P.W."/>
        </authorList>
    </citation>
    <scope>NUCLEOTIDE SEQUENCE [LARGE SCALE GENOMIC DNA]</scope>
    <source>
        <strain evidence="2">MT8872</strain>
    </source>
</reference>